<proteinExistence type="inferred from homology"/>
<dbReference type="OrthoDB" id="9816579at2"/>
<dbReference type="AlphaFoldDB" id="U7D3Z7"/>
<organism evidence="8 9">
    <name type="scientific">Chitinivibrio alkaliphilus ACht1</name>
    <dbReference type="NCBI Taxonomy" id="1313304"/>
    <lineage>
        <taxon>Bacteria</taxon>
        <taxon>Pseudomonadati</taxon>
        <taxon>Fibrobacterota</taxon>
        <taxon>Chitinivibrionia</taxon>
        <taxon>Chitinivibrionales</taxon>
        <taxon>Chitinivibrionaceae</taxon>
        <taxon>Chitinivibrio</taxon>
    </lineage>
</organism>
<feature type="domain" description="Type II/III secretion system secretin-like" evidence="6">
    <location>
        <begin position="333"/>
        <end position="514"/>
    </location>
</feature>
<dbReference type="InterPro" id="IPR050810">
    <property type="entry name" value="Bact_Secretion_Sys_Channel"/>
</dbReference>
<dbReference type="EMBL" id="ASJR01000016">
    <property type="protein sequence ID" value="ERP31229.1"/>
    <property type="molecule type" value="Genomic_DNA"/>
</dbReference>
<evidence type="ECO:0000259" key="7">
    <source>
        <dbReference type="Pfam" id="PF24125"/>
    </source>
</evidence>
<evidence type="ECO:0000256" key="5">
    <source>
        <dbReference type="SAM" id="MobiDB-lite"/>
    </source>
</evidence>
<dbReference type="PROSITE" id="PS51257">
    <property type="entry name" value="PROKAR_LIPOPROTEIN"/>
    <property type="match status" value="1"/>
</dbReference>
<keyword evidence="2" id="KW-0732">Signal</keyword>
<dbReference type="Pfam" id="PF24125">
    <property type="entry name" value="Cds6_C"/>
    <property type="match status" value="1"/>
</dbReference>
<name>U7D3Z7_9BACT</name>
<dbReference type="InterPro" id="IPR032710">
    <property type="entry name" value="NTF2-like_dom_sf"/>
</dbReference>
<comment type="caution">
    <text evidence="8">The sequence shown here is derived from an EMBL/GenBank/DDBJ whole genome shotgun (WGS) entry which is preliminary data.</text>
</comment>
<comment type="similarity">
    <text evidence="4">Belongs to the bacterial secretin family.</text>
</comment>
<dbReference type="STRING" id="1313304.CALK_1845"/>
<evidence type="ECO:0000256" key="1">
    <source>
        <dbReference type="ARBA" id="ARBA00004370"/>
    </source>
</evidence>
<protein>
    <submittedName>
        <fullName evidence="8">Type IV pilus secretin PilQ</fullName>
    </submittedName>
</protein>
<dbReference type="InterPro" id="IPR056203">
    <property type="entry name" value="Cds6_C"/>
</dbReference>
<dbReference type="eggNOG" id="COG4319">
    <property type="taxonomic scope" value="Bacteria"/>
</dbReference>
<keyword evidence="9" id="KW-1185">Reference proteome</keyword>
<dbReference type="Pfam" id="PF00263">
    <property type="entry name" value="Secretin"/>
    <property type="match status" value="1"/>
</dbReference>
<dbReference type="Gene3D" id="3.30.1370.130">
    <property type="match status" value="1"/>
</dbReference>
<dbReference type="eggNOG" id="COG1450">
    <property type="taxonomic scope" value="Bacteria"/>
</dbReference>
<accession>U7D3Z7</accession>
<evidence type="ECO:0000256" key="2">
    <source>
        <dbReference type="ARBA" id="ARBA00022729"/>
    </source>
</evidence>
<dbReference type="GO" id="GO:0015627">
    <property type="term" value="C:type II protein secretion system complex"/>
    <property type="evidence" value="ECO:0007669"/>
    <property type="project" value="TreeGrafter"/>
</dbReference>
<dbReference type="SUPFAM" id="SSF54427">
    <property type="entry name" value="NTF2-like"/>
    <property type="match status" value="1"/>
</dbReference>
<comment type="subcellular location">
    <subcellularLocation>
        <location evidence="1">Membrane</location>
    </subcellularLocation>
</comment>
<evidence type="ECO:0000256" key="4">
    <source>
        <dbReference type="RuleBase" id="RU004003"/>
    </source>
</evidence>
<evidence type="ECO:0000313" key="8">
    <source>
        <dbReference type="EMBL" id="ERP31229.1"/>
    </source>
</evidence>
<sequence length="772" mass="86547">MKQFFFILLIFGGGGCLFASNISLVDVTDTPVREVARMLTSQTPYNIVVSSSVASREVSLYMEDVSLTEFVEALCLGYGMWYNRSGGMIRLMSLEEYADGLVFGRDEQLYRFPLRYASSIGIAGVLSQLYGDRLEYASPSDIESFSHVGTDAFPNIGAVPGVTAAQGGERRRASQRQQQGDGVFDIGGVEVSEAELQQLLATQKHLAREQLVEDRIGRTDAFMTVFLRDNSILLRTVDADLAREVEGLIADLDSPTRQVLLEMNILEIVLRDGSESFVDLSLTPGGRVNDEGEVMRQLQGIRGVDMVNRGTLQENSFSMAYVNDFIQARLEVLEMEDRVKKVGSPLMLCANNAPARIFQGVETPIRRGYSVTTAKNRDGNITNEYLEIDMANEEVGVSLEISPSINYDSTVTLKIHAEMSSVLQGGGPEIPYVIGGSAQLGRTDAIRRTQLNSIVAARDQQSIALGGLIEDEEIFGEKRVPLLGRIPLLGFFFRSRNESKERREIVFMITPHLIFSPADGGKVHGDFFKDVSAHPRFVHDEQRILDYNEGANALEARVPTEGKKQVHLFQKRERYGDAAEDEGTADDTNTIIHEDAPSSPLENDSLYKNSDDIASPSDDFSVEIRLNGIKQVDTLQDDRWGDTPFLEEVSKFLSTWARRWEERDMMAYKELYHEDFMIDGMPREEFLARREYVFEKAQKIDLAISDISILSKGEEVVIITFTQEYRSDYYADRCTKEMVLHRGQDGYSILSEEACDESIEVLDISPGETWDE</sequence>
<gene>
    <name evidence="8" type="ORF">CALK_1845</name>
</gene>
<dbReference type="InterPro" id="IPR001775">
    <property type="entry name" value="GspD/PilQ"/>
</dbReference>
<evidence type="ECO:0000259" key="6">
    <source>
        <dbReference type="Pfam" id="PF00263"/>
    </source>
</evidence>
<feature type="region of interest" description="Disordered" evidence="5">
    <location>
        <begin position="573"/>
        <end position="614"/>
    </location>
</feature>
<dbReference type="PANTHER" id="PTHR30332:SF24">
    <property type="entry name" value="SECRETIN GSPD-RELATED"/>
    <property type="match status" value="1"/>
</dbReference>
<dbReference type="RefSeq" id="WP_022637276.1">
    <property type="nucleotide sequence ID" value="NZ_ASJR01000016.1"/>
</dbReference>
<dbReference type="Proteomes" id="UP000017148">
    <property type="component" value="Unassembled WGS sequence"/>
</dbReference>
<dbReference type="GO" id="GO:0016020">
    <property type="term" value="C:membrane"/>
    <property type="evidence" value="ECO:0007669"/>
    <property type="project" value="UniProtKB-SubCell"/>
</dbReference>
<keyword evidence="3" id="KW-0472">Membrane</keyword>
<dbReference type="GO" id="GO:0009306">
    <property type="term" value="P:protein secretion"/>
    <property type="evidence" value="ECO:0007669"/>
    <property type="project" value="InterPro"/>
</dbReference>
<reference evidence="8 9" key="1">
    <citation type="journal article" date="2013" name="Environ. Microbiol.">
        <title>Genome analysis of Chitinivibrio alkaliphilus gen. nov., sp. nov., a novel extremely haloalkaliphilic anaerobic chitinolytic bacterium from the candidate phylum Termite Group 3.</title>
        <authorList>
            <person name="Sorokin D.Y."/>
            <person name="Gumerov V.M."/>
            <person name="Rakitin A.L."/>
            <person name="Beletsky A.V."/>
            <person name="Damste J.S."/>
            <person name="Muyzer G."/>
            <person name="Mardanov A.V."/>
            <person name="Ravin N.V."/>
        </authorList>
    </citation>
    <scope>NUCLEOTIDE SEQUENCE [LARGE SCALE GENOMIC DNA]</scope>
    <source>
        <strain evidence="8 9">ACht1</strain>
    </source>
</reference>
<evidence type="ECO:0000256" key="3">
    <source>
        <dbReference type="ARBA" id="ARBA00023136"/>
    </source>
</evidence>
<dbReference type="PANTHER" id="PTHR30332">
    <property type="entry name" value="PROBABLE GENERAL SECRETION PATHWAY PROTEIN D"/>
    <property type="match status" value="1"/>
</dbReference>
<dbReference type="PRINTS" id="PR00811">
    <property type="entry name" value="BCTERIALGSPD"/>
</dbReference>
<dbReference type="InterPro" id="IPR004846">
    <property type="entry name" value="T2SS/T3SS_dom"/>
</dbReference>
<feature type="domain" description="Cds6 C-terminal" evidence="7">
    <location>
        <begin position="649"/>
        <end position="753"/>
    </location>
</feature>
<evidence type="ECO:0000313" key="9">
    <source>
        <dbReference type="Proteomes" id="UP000017148"/>
    </source>
</evidence>